<dbReference type="EMBL" id="GBXM01031060">
    <property type="protein sequence ID" value="JAH77517.1"/>
    <property type="molecule type" value="Transcribed_RNA"/>
</dbReference>
<sequence length="76" mass="8556">MSASLVRATVRAVSKRRLLATRAALTLTPSAVSKIKHMLQNKPEYVGLRVGFEPVAAMDSHTHWTMQRPRAQQMNR</sequence>
<reference evidence="1" key="2">
    <citation type="journal article" date="2015" name="Fish Shellfish Immunol.">
        <title>Early steps in the European eel (Anguilla anguilla)-Vibrio vulnificus interaction in the gills: Role of the RtxA13 toxin.</title>
        <authorList>
            <person name="Callol A."/>
            <person name="Pajuelo D."/>
            <person name="Ebbesson L."/>
            <person name="Teles M."/>
            <person name="MacKenzie S."/>
            <person name="Amaro C."/>
        </authorList>
    </citation>
    <scope>NUCLEOTIDE SEQUENCE</scope>
</reference>
<dbReference type="AlphaFoldDB" id="A0A0E9VHH0"/>
<dbReference type="PANTHER" id="PTHR10072:SF41">
    <property type="entry name" value="IRON-SULFUR CLUSTER ASSEMBLY 1 HOMOLOG, MITOCHONDRIAL"/>
    <property type="match status" value="1"/>
</dbReference>
<evidence type="ECO:0000313" key="1">
    <source>
        <dbReference type="EMBL" id="JAH77517.1"/>
    </source>
</evidence>
<dbReference type="GO" id="GO:0005739">
    <property type="term" value="C:mitochondrion"/>
    <property type="evidence" value="ECO:0007669"/>
    <property type="project" value="TreeGrafter"/>
</dbReference>
<reference evidence="1" key="1">
    <citation type="submission" date="2014-11" db="EMBL/GenBank/DDBJ databases">
        <authorList>
            <person name="Amaro Gonzalez C."/>
        </authorList>
    </citation>
    <scope>NUCLEOTIDE SEQUENCE</scope>
</reference>
<organism evidence="1">
    <name type="scientific">Anguilla anguilla</name>
    <name type="common">European freshwater eel</name>
    <name type="synonym">Muraena anguilla</name>
    <dbReference type="NCBI Taxonomy" id="7936"/>
    <lineage>
        <taxon>Eukaryota</taxon>
        <taxon>Metazoa</taxon>
        <taxon>Chordata</taxon>
        <taxon>Craniata</taxon>
        <taxon>Vertebrata</taxon>
        <taxon>Euteleostomi</taxon>
        <taxon>Actinopterygii</taxon>
        <taxon>Neopterygii</taxon>
        <taxon>Teleostei</taxon>
        <taxon>Anguilliformes</taxon>
        <taxon>Anguillidae</taxon>
        <taxon>Anguilla</taxon>
    </lineage>
</organism>
<dbReference type="GO" id="GO:0051537">
    <property type="term" value="F:2 iron, 2 sulfur cluster binding"/>
    <property type="evidence" value="ECO:0007669"/>
    <property type="project" value="TreeGrafter"/>
</dbReference>
<dbReference type="PANTHER" id="PTHR10072">
    <property type="entry name" value="IRON-SULFUR CLUSTER ASSEMBLY PROTEIN"/>
    <property type="match status" value="1"/>
</dbReference>
<dbReference type="GO" id="GO:0016226">
    <property type="term" value="P:iron-sulfur cluster assembly"/>
    <property type="evidence" value="ECO:0007669"/>
    <property type="project" value="TreeGrafter"/>
</dbReference>
<accession>A0A0E9VHH0</accession>
<dbReference type="InterPro" id="IPR050322">
    <property type="entry name" value="Fe-S_cluster_asmbl/transfer"/>
</dbReference>
<proteinExistence type="predicted"/>
<protein>
    <submittedName>
        <fullName evidence="1">Uncharacterized protein</fullName>
    </submittedName>
</protein>
<name>A0A0E9VHH0_ANGAN</name>